<dbReference type="PANTHER" id="PTHR21666:SF285">
    <property type="entry name" value="M23 FAMILY METALLOPEPTIDASE"/>
    <property type="match status" value="1"/>
</dbReference>
<dbReference type="EMBL" id="AYSV01000110">
    <property type="protein sequence ID" value="ETD68106.1"/>
    <property type="molecule type" value="Genomic_DNA"/>
</dbReference>
<feature type="domain" description="M23ase beta-sheet core" evidence="2">
    <location>
        <begin position="181"/>
        <end position="275"/>
    </location>
</feature>
<keyword evidence="1" id="KW-0732">Signal</keyword>
<sequence length="284" mass="30932">MKFSRFLFSTLSGLVISQLAWANTYIENRLNKPVPGGVAVVNLDAYSQGGVLPTVRYQGNRVLVVKSDQNILAIVGIPLKTSAGAQTLVVSSQGKESQVSFNVGSKKYKEQHIKLSSNKHVNPSAEDEARFKRELNEQLAAYKNFREVKPSNIVLDRPVDGGHYSSPFGLRRFFNGQERNPHSGLDIAVPQGTPVKAAADGIVTIVADYFFNGKTVFVDHGQGMVTMYCHLSAIDVKKGQAVKRGELLGKVGSTGRSTGPHLHWNVSLNNVRVDPAIFVGAFQP</sequence>
<dbReference type="PANTHER" id="PTHR21666">
    <property type="entry name" value="PEPTIDASE-RELATED"/>
    <property type="match status" value="1"/>
</dbReference>
<dbReference type="CDD" id="cd12797">
    <property type="entry name" value="M23_peptidase"/>
    <property type="match status" value="1"/>
</dbReference>
<feature type="domain" description="Peptidase family M23 N-terminal" evidence="3">
    <location>
        <begin position="31"/>
        <end position="106"/>
    </location>
</feature>
<dbReference type="PATRIC" id="fig|1414851.3.peg.2205"/>
<dbReference type="Gene3D" id="2.60.40.1590">
    <property type="entry name" value="Peptidoglycan hydrolase domains"/>
    <property type="match status" value="1"/>
</dbReference>
<dbReference type="Pfam" id="PF01551">
    <property type="entry name" value="Peptidase_M23"/>
    <property type="match status" value="1"/>
</dbReference>
<name>V8FW54_9BURK</name>
<feature type="chain" id="PRO_5004768789" evidence="1">
    <location>
        <begin position="23"/>
        <end position="284"/>
    </location>
</feature>
<dbReference type="InterPro" id="IPR040487">
    <property type="entry name" value="Peptidase_M23_N"/>
</dbReference>
<dbReference type="InterPro" id="IPR016047">
    <property type="entry name" value="M23ase_b-sheet_dom"/>
</dbReference>
<keyword evidence="5" id="KW-1185">Reference proteome</keyword>
<evidence type="ECO:0000256" key="1">
    <source>
        <dbReference type="SAM" id="SignalP"/>
    </source>
</evidence>
<evidence type="ECO:0000313" key="5">
    <source>
        <dbReference type="Proteomes" id="UP000018766"/>
    </source>
</evidence>
<dbReference type="InterPro" id="IPR050570">
    <property type="entry name" value="Cell_wall_metabolism_enzyme"/>
</dbReference>
<dbReference type="Proteomes" id="UP000018766">
    <property type="component" value="Unassembled WGS sequence"/>
</dbReference>
<dbReference type="OrthoDB" id="9815245at2"/>
<gene>
    <name evidence="4" type="ORF">V757_10545</name>
</gene>
<dbReference type="GO" id="GO:0004222">
    <property type="term" value="F:metalloendopeptidase activity"/>
    <property type="evidence" value="ECO:0007669"/>
    <property type="project" value="TreeGrafter"/>
</dbReference>
<proteinExistence type="predicted"/>
<protein>
    <submittedName>
        <fullName evidence="4">Peptidase M23</fullName>
    </submittedName>
</protein>
<dbReference type="FunFam" id="2.70.70.10:FF:000019">
    <property type="entry name" value="M23 family peptidase"/>
    <property type="match status" value="1"/>
</dbReference>
<dbReference type="InterPro" id="IPR011055">
    <property type="entry name" value="Dup_hybrid_motif"/>
</dbReference>
<evidence type="ECO:0000259" key="2">
    <source>
        <dbReference type="Pfam" id="PF01551"/>
    </source>
</evidence>
<dbReference type="Pfam" id="PF18421">
    <property type="entry name" value="Peptidase_M23_N"/>
    <property type="match status" value="1"/>
</dbReference>
<feature type="signal peptide" evidence="1">
    <location>
        <begin position="1"/>
        <end position="22"/>
    </location>
</feature>
<organism evidence="4 5">
    <name type="scientific">Pelistega indica</name>
    <dbReference type="NCBI Taxonomy" id="1414851"/>
    <lineage>
        <taxon>Bacteria</taxon>
        <taxon>Pseudomonadati</taxon>
        <taxon>Pseudomonadota</taxon>
        <taxon>Betaproteobacteria</taxon>
        <taxon>Burkholderiales</taxon>
        <taxon>Alcaligenaceae</taxon>
        <taxon>Pelistega</taxon>
    </lineage>
</organism>
<comment type="caution">
    <text evidence="4">The sequence shown here is derived from an EMBL/GenBank/DDBJ whole genome shotgun (WGS) entry which is preliminary data.</text>
</comment>
<accession>V8FW54</accession>
<dbReference type="Gene3D" id="2.70.70.10">
    <property type="entry name" value="Glucose Permease (Domain IIA)"/>
    <property type="match status" value="1"/>
</dbReference>
<dbReference type="RefSeq" id="WP_023952502.1">
    <property type="nucleotide sequence ID" value="NZ_AYSV01000110.1"/>
</dbReference>
<reference evidence="4 5" key="1">
    <citation type="submission" date="2013-11" db="EMBL/GenBank/DDBJ databases">
        <title>Genomic analysis of Pelistega sp. HM-7.</title>
        <authorList>
            <person name="Kumbhare S.V."/>
            <person name="Shetty S.A."/>
            <person name="Sharma O."/>
            <person name="Dhotre D.P."/>
        </authorList>
    </citation>
    <scope>NUCLEOTIDE SEQUENCE [LARGE SCALE GENOMIC DNA]</scope>
    <source>
        <strain evidence="4 5">HM-7</strain>
    </source>
</reference>
<dbReference type="AlphaFoldDB" id="V8FW54"/>
<evidence type="ECO:0000313" key="4">
    <source>
        <dbReference type="EMBL" id="ETD68106.1"/>
    </source>
</evidence>
<dbReference type="SUPFAM" id="SSF51261">
    <property type="entry name" value="Duplicated hybrid motif"/>
    <property type="match status" value="1"/>
</dbReference>
<evidence type="ECO:0000259" key="3">
    <source>
        <dbReference type="Pfam" id="PF18421"/>
    </source>
</evidence>